<reference evidence="2 3" key="1">
    <citation type="submission" date="2017-01" db="EMBL/GenBank/DDBJ databases">
        <title>Novel large sulfur bacteria in the metagenomes of groundwater-fed chemosynthetic microbial mats in the Lake Huron basin.</title>
        <authorList>
            <person name="Sharrar A.M."/>
            <person name="Flood B.E."/>
            <person name="Bailey J.V."/>
            <person name="Jones D.S."/>
            <person name="Biddanda B."/>
            <person name="Ruberg S.A."/>
            <person name="Marcus D.N."/>
            <person name="Dick G.J."/>
        </authorList>
    </citation>
    <scope>NUCLEOTIDE SEQUENCE [LARGE SCALE GENOMIC DNA]</scope>
    <source>
        <strain evidence="2">A8</strain>
    </source>
</reference>
<dbReference type="STRING" id="1123401.GCA_000621325_00301"/>
<dbReference type="Proteomes" id="UP000192491">
    <property type="component" value="Unassembled WGS sequence"/>
</dbReference>
<accession>A0A1Y1QX83</accession>
<proteinExistence type="predicted"/>
<evidence type="ECO:0000313" key="3">
    <source>
        <dbReference type="Proteomes" id="UP000192491"/>
    </source>
</evidence>
<protein>
    <submittedName>
        <fullName evidence="2">Uncharacterized protein</fullName>
    </submittedName>
</protein>
<evidence type="ECO:0000256" key="1">
    <source>
        <dbReference type="SAM" id="SignalP"/>
    </source>
</evidence>
<keyword evidence="1" id="KW-0732">Signal</keyword>
<feature type="signal peptide" evidence="1">
    <location>
        <begin position="1"/>
        <end position="21"/>
    </location>
</feature>
<dbReference type="EMBL" id="MTEJ01000008">
    <property type="protein sequence ID" value="OQX16026.1"/>
    <property type="molecule type" value="Genomic_DNA"/>
</dbReference>
<comment type="caution">
    <text evidence="2">The sequence shown here is derived from an EMBL/GenBank/DDBJ whole genome shotgun (WGS) entry which is preliminary data.</text>
</comment>
<organism evidence="2 3">
    <name type="scientific">Thiothrix lacustris</name>
    <dbReference type="NCBI Taxonomy" id="525917"/>
    <lineage>
        <taxon>Bacteria</taxon>
        <taxon>Pseudomonadati</taxon>
        <taxon>Pseudomonadota</taxon>
        <taxon>Gammaproteobacteria</taxon>
        <taxon>Thiotrichales</taxon>
        <taxon>Thiotrichaceae</taxon>
        <taxon>Thiothrix</taxon>
    </lineage>
</organism>
<gene>
    <name evidence="2" type="ORF">BWK73_04920</name>
</gene>
<name>A0A1Y1QX83_9GAMM</name>
<evidence type="ECO:0000313" key="2">
    <source>
        <dbReference type="EMBL" id="OQX16026.1"/>
    </source>
</evidence>
<feature type="chain" id="PRO_5012372500" evidence="1">
    <location>
        <begin position="22"/>
        <end position="200"/>
    </location>
</feature>
<sequence>MKRLQGIVLSVVCLTATQVQAQEPPAAAPPLAAPNTQTYVPQTQQPVVYPYNSYPSYNYNNYGYSAYPYGYYYPYMQQQQAYSAYNPYYAQPYNPYAAPRMMPAYPQRPPVQQEKKAKPWGDTRYIWPDYYTDFTSEAFDKMINAPYDMGRMPGGVRFPSISMPDPVTVGDAIANQVPPFAEEAGNMVPVDDMGNVLPFK</sequence>
<dbReference type="AlphaFoldDB" id="A0A1Y1QX83"/>